<gene>
    <name evidence="1" type="ORF">L934_02325</name>
</gene>
<evidence type="ECO:0000313" key="2">
    <source>
        <dbReference type="Proteomes" id="UP000015663"/>
    </source>
</evidence>
<reference evidence="1 2" key="1">
    <citation type="journal article" date="2013" name="Genome Announc.">
        <title>Draft Genome Sequences of Helicobacter pylori Strains Isolated from Regions of Low and High Gastric Cancer Risk in Colombia.</title>
        <authorList>
            <person name="Sheh A."/>
            <person name="Piazuelo M.B."/>
            <person name="Wilson K.T."/>
            <person name="Correa P."/>
            <person name="Fox J.G."/>
        </authorList>
    </citation>
    <scope>NUCLEOTIDE SEQUENCE [LARGE SCALE GENOMIC DNA]</scope>
    <source>
        <strain evidence="1 2">PZ5080</strain>
    </source>
</reference>
<dbReference type="EMBL" id="ASYV01000117">
    <property type="protein sequence ID" value="EQD93078.1"/>
    <property type="molecule type" value="Genomic_DNA"/>
</dbReference>
<sequence>MDFKRVLTPFSFYVQLRRIKRMERIRKLFSNFLML</sequence>
<proteinExistence type="predicted"/>
<comment type="caution">
    <text evidence="1">The sequence shown here is derived from an EMBL/GenBank/DDBJ whole genome shotgun (WGS) entry which is preliminary data.</text>
</comment>
<organism evidence="1 2">
    <name type="scientific">Helicobacter pylori PZ5080</name>
    <dbReference type="NCBI Taxonomy" id="1337394"/>
    <lineage>
        <taxon>Bacteria</taxon>
        <taxon>Pseudomonadati</taxon>
        <taxon>Campylobacterota</taxon>
        <taxon>Epsilonproteobacteria</taxon>
        <taxon>Campylobacterales</taxon>
        <taxon>Helicobacteraceae</taxon>
        <taxon>Helicobacter</taxon>
    </lineage>
</organism>
<protein>
    <submittedName>
        <fullName evidence="1">Uncharacterized protein</fullName>
    </submittedName>
</protein>
<dbReference type="Proteomes" id="UP000015663">
    <property type="component" value="Unassembled WGS sequence"/>
</dbReference>
<evidence type="ECO:0000313" key="1">
    <source>
        <dbReference type="EMBL" id="EQD93078.1"/>
    </source>
</evidence>
<name>T2SL12_HELPX</name>
<accession>T2SL12</accession>
<dbReference type="AlphaFoldDB" id="T2SL12"/>